<evidence type="ECO:0000313" key="1">
    <source>
        <dbReference type="EnsemblPlants" id="TuG1812G0200002902.01.T01"/>
    </source>
</evidence>
<reference evidence="2" key="1">
    <citation type="journal article" date="2013" name="Nature">
        <title>Draft genome of the wheat A-genome progenitor Triticum urartu.</title>
        <authorList>
            <person name="Ling H.Q."/>
            <person name="Zhao S."/>
            <person name="Liu D."/>
            <person name="Wang J."/>
            <person name="Sun H."/>
            <person name="Zhang C."/>
            <person name="Fan H."/>
            <person name="Li D."/>
            <person name="Dong L."/>
            <person name="Tao Y."/>
            <person name="Gao C."/>
            <person name="Wu H."/>
            <person name="Li Y."/>
            <person name="Cui Y."/>
            <person name="Guo X."/>
            <person name="Zheng S."/>
            <person name="Wang B."/>
            <person name="Yu K."/>
            <person name="Liang Q."/>
            <person name="Yang W."/>
            <person name="Lou X."/>
            <person name="Chen J."/>
            <person name="Feng M."/>
            <person name="Jian J."/>
            <person name="Zhang X."/>
            <person name="Luo G."/>
            <person name="Jiang Y."/>
            <person name="Liu J."/>
            <person name="Wang Z."/>
            <person name="Sha Y."/>
            <person name="Zhang B."/>
            <person name="Wu H."/>
            <person name="Tang D."/>
            <person name="Shen Q."/>
            <person name="Xue P."/>
            <person name="Zou S."/>
            <person name="Wang X."/>
            <person name="Liu X."/>
            <person name="Wang F."/>
            <person name="Yang Y."/>
            <person name="An X."/>
            <person name="Dong Z."/>
            <person name="Zhang K."/>
            <person name="Zhang X."/>
            <person name="Luo M.C."/>
            <person name="Dvorak J."/>
            <person name="Tong Y."/>
            <person name="Wang J."/>
            <person name="Yang H."/>
            <person name="Li Z."/>
            <person name="Wang D."/>
            <person name="Zhang A."/>
            <person name="Wang J."/>
        </authorList>
    </citation>
    <scope>NUCLEOTIDE SEQUENCE</scope>
    <source>
        <strain evidence="2">cv. G1812</strain>
    </source>
</reference>
<proteinExistence type="predicted"/>
<reference evidence="1" key="3">
    <citation type="submission" date="2022-06" db="UniProtKB">
        <authorList>
            <consortium name="EnsemblPlants"/>
        </authorList>
    </citation>
    <scope>IDENTIFICATION</scope>
</reference>
<evidence type="ECO:0008006" key="3">
    <source>
        <dbReference type="Google" id="ProtNLM"/>
    </source>
</evidence>
<keyword evidence="2" id="KW-1185">Reference proteome</keyword>
<dbReference type="Gene3D" id="2.40.50.140">
    <property type="entry name" value="Nucleic acid-binding proteins"/>
    <property type="match status" value="2"/>
</dbReference>
<accession>A0A8R7PF41</accession>
<dbReference type="AlphaFoldDB" id="A0A8R7PF41"/>
<evidence type="ECO:0000313" key="2">
    <source>
        <dbReference type="Proteomes" id="UP000015106"/>
    </source>
</evidence>
<protein>
    <recommendedName>
        <fullName evidence="3">DUF223 domain-containing protein</fullName>
    </recommendedName>
</protein>
<dbReference type="PANTHER" id="PTHR47165:SF4">
    <property type="entry name" value="OS03G0429900 PROTEIN"/>
    <property type="match status" value="1"/>
</dbReference>
<dbReference type="Proteomes" id="UP000015106">
    <property type="component" value="Chromosome 2"/>
</dbReference>
<organism evidence="1 2">
    <name type="scientific">Triticum urartu</name>
    <name type="common">Red wild einkorn</name>
    <name type="synonym">Crithodium urartu</name>
    <dbReference type="NCBI Taxonomy" id="4572"/>
    <lineage>
        <taxon>Eukaryota</taxon>
        <taxon>Viridiplantae</taxon>
        <taxon>Streptophyta</taxon>
        <taxon>Embryophyta</taxon>
        <taxon>Tracheophyta</taxon>
        <taxon>Spermatophyta</taxon>
        <taxon>Magnoliopsida</taxon>
        <taxon>Liliopsida</taxon>
        <taxon>Poales</taxon>
        <taxon>Poaceae</taxon>
        <taxon>BOP clade</taxon>
        <taxon>Pooideae</taxon>
        <taxon>Triticodae</taxon>
        <taxon>Triticeae</taxon>
        <taxon>Triticinae</taxon>
        <taxon>Triticum</taxon>
    </lineage>
</organism>
<reference evidence="1" key="2">
    <citation type="submission" date="2018-03" db="EMBL/GenBank/DDBJ databases">
        <title>The Triticum urartu genome reveals the dynamic nature of wheat genome evolution.</title>
        <authorList>
            <person name="Ling H."/>
            <person name="Ma B."/>
            <person name="Shi X."/>
            <person name="Liu H."/>
            <person name="Dong L."/>
            <person name="Sun H."/>
            <person name="Cao Y."/>
            <person name="Gao Q."/>
            <person name="Zheng S."/>
            <person name="Li Y."/>
            <person name="Yu Y."/>
            <person name="Du H."/>
            <person name="Qi M."/>
            <person name="Li Y."/>
            <person name="Yu H."/>
            <person name="Cui Y."/>
            <person name="Wang N."/>
            <person name="Chen C."/>
            <person name="Wu H."/>
            <person name="Zhao Y."/>
            <person name="Zhang J."/>
            <person name="Li Y."/>
            <person name="Zhou W."/>
            <person name="Zhang B."/>
            <person name="Hu W."/>
            <person name="Eijk M."/>
            <person name="Tang J."/>
            <person name="Witsenboer H."/>
            <person name="Zhao S."/>
            <person name="Li Z."/>
            <person name="Zhang A."/>
            <person name="Wang D."/>
            <person name="Liang C."/>
        </authorList>
    </citation>
    <scope>NUCLEOTIDE SEQUENCE [LARGE SCALE GENOMIC DNA]</scope>
    <source>
        <strain evidence="1">cv. G1812</strain>
    </source>
</reference>
<name>A0A8R7PF41_TRIUA</name>
<dbReference type="Gramene" id="TuG1812G0200002902.01.T01">
    <property type="protein sequence ID" value="TuG1812G0200002902.01.T01"/>
    <property type="gene ID" value="TuG1812G0200002902.01"/>
</dbReference>
<dbReference type="EnsemblPlants" id="TuG1812G0200002902.01.T01">
    <property type="protein sequence ID" value="TuG1812G0200002902.01.T01"/>
    <property type="gene ID" value="TuG1812G0200002902.01"/>
</dbReference>
<dbReference type="InterPro" id="IPR012340">
    <property type="entry name" value="NA-bd_OB-fold"/>
</dbReference>
<dbReference type="PANTHER" id="PTHR47165">
    <property type="entry name" value="OS03G0429900 PROTEIN"/>
    <property type="match status" value="1"/>
</dbReference>
<sequence length="137" mass="15882">MDLVVLDSQGNHMYVQRPPQAAKRLQHELEEGKVYMKTKFNCIESKPTLRFRAVESPYMIQFTRFSNVVLRPGLEADYPFCTYNLVPFEDIRRPRGRPVHFLDVIGRITNVSDVIPIHSSHQPEPSSTRTIILTDLQ</sequence>